<reference evidence="6" key="1">
    <citation type="journal article" date="2019" name="Int. J. Syst. Evol. Microbiol.">
        <title>The Global Catalogue of Microorganisms (GCM) 10K type strain sequencing project: providing services to taxonomists for standard genome sequencing and annotation.</title>
        <authorList>
            <consortium name="The Broad Institute Genomics Platform"/>
            <consortium name="The Broad Institute Genome Sequencing Center for Infectious Disease"/>
            <person name="Wu L."/>
            <person name="Ma J."/>
        </authorList>
    </citation>
    <scope>NUCLEOTIDE SEQUENCE [LARGE SCALE GENOMIC DNA]</scope>
    <source>
        <strain evidence="6">JCM 9458</strain>
    </source>
</reference>
<dbReference type="RefSeq" id="WP_345730834.1">
    <property type="nucleotide sequence ID" value="NZ_BAAAYN010000035.1"/>
</dbReference>
<dbReference type="PANTHER" id="PTHR30154">
    <property type="entry name" value="LEUCINE-RESPONSIVE REGULATORY PROTEIN"/>
    <property type="match status" value="1"/>
</dbReference>
<protein>
    <submittedName>
        <fullName evidence="5">Lrp/AsnC family transcriptional regulator</fullName>
    </submittedName>
</protein>
<dbReference type="InterPro" id="IPR036390">
    <property type="entry name" value="WH_DNA-bd_sf"/>
</dbReference>
<dbReference type="SUPFAM" id="SSF54909">
    <property type="entry name" value="Dimeric alpha+beta barrel"/>
    <property type="match status" value="1"/>
</dbReference>
<dbReference type="InterPro" id="IPR011008">
    <property type="entry name" value="Dimeric_a/b-barrel"/>
</dbReference>
<dbReference type="InterPro" id="IPR019887">
    <property type="entry name" value="Tscrpt_reg_AsnC/Lrp_C"/>
</dbReference>
<evidence type="ECO:0000256" key="1">
    <source>
        <dbReference type="ARBA" id="ARBA00023015"/>
    </source>
</evidence>
<keyword evidence="3" id="KW-0804">Transcription</keyword>
<dbReference type="InterPro" id="IPR000485">
    <property type="entry name" value="AsnC-type_HTH_dom"/>
</dbReference>
<dbReference type="Pfam" id="PF13404">
    <property type="entry name" value="HTH_AsnC-type"/>
    <property type="match status" value="2"/>
</dbReference>
<organism evidence="5 6">
    <name type="scientific">Cryptosporangium minutisporangium</name>
    <dbReference type="NCBI Taxonomy" id="113569"/>
    <lineage>
        <taxon>Bacteria</taxon>
        <taxon>Bacillati</taxon>
        <taxon>Actinomycetota</taxon>
        <taxon>Actinomycetes</taxon>
        <taxon>Cryptosporangiales</taxon>
        <taxon>Cryptosporangiaceae</taxon>
        <taxon>Cryptosporangium</taxon>
    </lineage>
</organism>
<dbReference type="PRINTS" id="PR00033">
    <property type="entry name" value="HTHASNC"/>
</dbReference>
<comment type="caution">
    <text evidence="5">The sequence shown here is derived from an EMBL/GenBank/DDBJ whole genome shotgun (WGS) entry which is preliminary data.</text>
</comment>
<dbReference type="EMBL" id="BAAAYN010000035">
    <property type="protein sequence ID" value="GAA3392006.1"/>
    <property type="molecule type" value="Genomic_DNA"/>
</dbReference>
<dbReference type="InterPro" id="IPR019888">
    <property type="entry name" value="Tscrpt_reg_AsnC-like"/>
</dbReference>
<keyword evidence="2" id="KW-0238">DNA-binding</keyword>
<dbReference type="Gene3D" id="3.30.70.920">
    <property type="match status" value="1"/>
</dbReference>
<evidence type="ECO:0000259" key="4">
    <source>
        <dbReference type="PROSITE" id="PS50956"/>
    </source>
</evidence>
<evidence type="ECO:0000313" key="6">
    <source>
        <dbReference type="Proteomes" id="UP001501676"/>
    </source>
</evidence>
<evidence type="ECO:0000313" key="5">
    <source>
        <dbReference type="EMBL" id="GAA3392006.1"/>
    </source>
</evidence>
<keyword evidence="6" id="KW-1185">Reference proteome</keyword>
<dbReference type="SMART" id="SM00344">
    <property type="entry name" value="HTH_ASNC"/>
    <property type="match status" value="2"/>
</dbReference>
<evidence type="ECO:0000256" key="3">
    <source>
        <dbReference type="ARBA" id="ARBA00023163"/>
    </source>
</evidence>
<dbReference type="Gene3D" id="1.10.10.10">
    <property type="entry name" value="Winged helix-like DNA-binding domain superfamily/Winged helix DNA-binding domain"/>
    <property type="match status" value="2"/>
</dbReference>
<dbReference type="Pfam" id="PF01037">
    <property type="entry name" value="AsnC_trans_reg"/>
    <property type="match status" value="1"/>
</dbReference>
<feature type="domain" description="HTH asnC-type" evidence="4">
    <location>
        <begin position="2"/>
        <end position="62"/>
    </location>
</feature>
<sequence>MLDELDRQIVHALEADGRAAFSRIAQVLGVSDQTVARRYRRLRAEESVRVVGHLDTWRLGAVSWYLRLQCTPDAAQSVAGALARRPDTAWVRLSSGGTEVSCVTRARSQADTDALLLDKLHRTPRIVGVSAHALIHLYYGGTESFLRKVQVLADDQIAALAPPWAGEPNGEVPELGPGDRTLLAALSRDGRAGLPELATATGWSETRVRRRVTELRRSGALFFEVDVPGSALGLEMSAMMWLSVAPHAMVRAAETLAGHPEVPFVAATTGSTNIVASVICRDVGALYEYLTNRVAAIPAIHHIETNPIVRTLKREGALLP</sequence>
<dbReference type="PANTHER" id="PTHR30154:SF34">
    <property type="entry name" value="TRANSCRIPTIONAL REGULATOR AZLB"/>
    <property type="match status" value="1"/>
</dbReference>
<proteinExistence type="predicted"/>
<gene>
    <name evidence="5" type="ORF">GCM10020369_52060</name>
</gene>
<dbReference type="InterPro" id="IPR036388">
    <property type="entry name" value="WH-like_DNA-bd_sf"/>
</dbReference>
<dbReference type="SUPFAM" id="SSF46785">
    <property type="entry name" value="Winged helix' DNA-binding domain"/>
    <property type="match status" value="2"/>
</dbReference>
<dbReference type="Proteomes" id="UP001501676">
    <property type="component" value="Unassembled WGS sequence"/>
</dbReference>
<keyword evidence="1" id="KW-0805">Transcription regulation</keyword>
<dbReference type="PROSITE" id="PS50956">
    <property type="entry name" value="HTH_ASNC_2"/>
    <property type="match status" value="1"/>
</dbReference>
<name>A0ABP6T3Z6_9ACTN</name>
<accession>A0ABP6T3Z6</accession>
<evidence type="ECO:0000256" key="2">
    <source>
        <dbReference type="ARBA" id="ARBA00023125"/>
    </source>
</evidence>